<dbReference type="PANTHER" id="PTHR10677">
    <property type="entry name" value="UBIQUILIN"/>
    <property type="match status" value="1"/>
</dbReference>
<accession>A0A1S3X3K4</accession>
<dbReference type="GeneID" id="107760703"/>
<dbReference type="InterPro" id="IPR015940">
    <property type="entry name" value="UBA"/>
</dbReference>
<name>A0A1S3X3K4_TOBAC</name>
<evidence type="ECO:0000256" key="1">
    <source>
        <dbReference type="SAM" id="MobiDB-lite"/>
    </source>
</evidence>
<evidence type="ECO:0000259" key="2">
    <source>
        <dbReference type="PROSITE" id="PS50030"/>
    </source>
</evidence>
<dbReference type="PaxDb" id="4097-A0A1S3X3K4"/>
<evidence type="ECO:0000313" key="5">
    <source>
        <dbReference type="RefSeq" id="XP_016434283.1"/>
    </source>
</evidence>
<proteinExistence type="predicted"/>
<dbReference type="InterPro" id="IPR000626">
    <property type="entry name" value="Ubiquitin-like_dom"/>
</dbReference>
<dbReference type="STRING" id="4097.A0A1S3X3K4"/>
<dbReference type="SUPFAM" id="SSF54236">
    <property type="entry name" value="Ubiquitin-like"/>
    <property type="match status" value="1"/>
</dbReference>
<dbReference type="RefSeq" id="XP_016434283.1">
    <property type="nucleotide sequence ID" value="XM_016578797.2"/>
</dbReference>
<dbReference type="KEGG" id="nta:107760703"/>
<dbReference type="PANTHER" id="PTHR10677:SF42">
    <property type="entry name" value="UBIQUITIN DOMAIN-CONTAINING PROTEIN DSK2B-LIKE"/>
    <property type="match status" value="1"/>
</dbReference>
<dbReference type="InterPro" id="IPR015496">
    <property type="entry name" value="Ubiquilin"/>
</dbReference>
<dbReference type="InterPro" id="IPR029071">
    <property type="entry name" value="Ubiquitin-like_domsf"/>
</dbReference>
<dbReference type="PROSITE" id="PS50053">
    <property type="entry name" value="UBIQUITIN_2"/>
    <property type="match status" value="1"/>
</dbReference>
<gene>
    <name evidence="5" type="primary">LOC107760703</name>
</gene>
<dbReference type="Gene3D" id="1.10.260.100">
    <property type="match status" value="1"/>
</dbReference>
<dbReference type="InterPro" id="IPR006636">
    <property type="entry name" value="STI1_HS-bd"/>
</dbReference>
<feature type="region of interest" description="Disordered" evidence="1">
    <location>
        <begin position="287"/>
        <end position="367"/>
    </location>
</feature>
<dbReference type="FunFam" id="3.10.20.90:FF:000183">
    <property type="entry name" value="Ubiquitin domain-containing protein DSK2b"/>
    <property type="match status" value="1"/>
</dbReference>
<dbReference type="SMR" id="A0A1S3X3K4"/>
<dbReference type="InterPro" id="IPR009060">
    <property type="entry name" value="UBA-like_sf"/>
</dbReference>
<feature type="compositionally biased region" description="Low complexity" evidence="1">
    <location>
        <begin position="335"/>
        <end position="350"/>
    </location>
</feature>
<dbReference type="FunFam" id="1.10.260.100:FF:000005">
    <property type="entry name" value="Ubiquitin domain-containing protein DSK2b"/>
    <property type="match status" value="1"/>
</dbReference>
<dbReference type="GO" id="GO:0005829">
    <property type="term" value="C:cytosol"/>
    <property type="evidence" value="ECO:0000318"/>
    <property type="project" value="GO_Central"/>
</dbReference>
<evidence type="ECO:0000259" key="3">
    <source>
        <dbReference type="PROSITE" id="PS50053"/>
    </source>
</evidence>
<evidence type="ECO:0000313" key="4">
    <source>
        <dbReference type="Proteomes" id="UP000790787"/>
    </source>
</evidence>
<keyword evidence="4" id="KW-1185">Reference proteome</keyword>
<dbReference type="SMART" id="SM00727">
    <property type="entry name" value="STI1"/>
    <property type="match status" value="4"/>
</dbReference>
<feature type="domain" description="UBA" evidence="2">
    <location>
        <begin position="515"/>
        <end position="559"/>
    </location>
</feature>
<dbReference type="GO" id="GO:0005634">
    <property type="term" value="C:nucleus"/>
    <property type="evidence" value="ECO:0007669"/>
    <property type="project" value="UniProtKB-ARBA"/>
</dbReference>
<dbReference type="GO" id="GO:0006511">
    <property type="term" value="P:ubiquitin-dependent protein catabolic process"/>
    <property type="evidence" value="ECO:0000318"/>
    <property type="project" value="GO_Central"/>
</dbReference>
<dbReference type="CDD" id="cd16106">
    <property type="entry name" value="Ubl_Dsk2p_like"/>
    <property type="match status" value="1"/>
</dbReference>
<dbReference type="SUPFAM" id="SSF46934">
    <property type="entry name" value="UBA-like"/>
    <property type="match status" value="1"/>
</dbReference>
<dbReference type="Pfam" id="PF00240">
    <property type="entry name" value="ubiquitin"/>
    <property type="match status" value="1"/>
</dbReference>
<dbReference type="AlphaFoldDB" id="A0A1S3X3K4"/>
<feature type="compositionally biased region" description="Low complexity" evidence="1">
    <location>
        <begin position="105"/>
        <end position="118"/>
    </location>
</feature>
<protein>
    <submittedName>
        <fullName evidence="5">Ubiquitin domain-containing protein DSK2b</fullName>
    </submittedName>
</protein>
<feature type="compositionally biased region" description="Polar residues" evidence="1">
    <location>
        <begin position="307"/>
        <end position="319"/>
    </location>
</feature>
<feature type="region of interest" description="Disordered" evidence="1">
    <location>
        <begin position="1"/>
        <end position="22"/>
    </location>
</feature>
<sequence length="562" mass="59629">MGGGDTSAAAKEDNENNATGGDQKVVTINVRCSNGSKFSVQVTLESSVGTFKSTLAQHSDIPAEQQRLIYKGRILKDEQTLESYGLEADHTVHLVRGFAPAASANTASATNTGNPNSNQNAPTDAAPNVGGPFAGSGLGASLFPGLGSGGGGGSGLFGAGLPDFEQVQQQLTQNPNMMRDIMNMPLVQNMMSNPEIIRNMIMNNPQMREIMDRNPELAHVLNDPATLRQTMEAARNPELMREMMRNTDRAMSNIESSPEGFNMLRRMYENVQEPFLNATTMAGDARNDVGSNPFAALLGAQGPGQGRDQSTNPPTTGSETTANTPVPNTNPLPNPWASAGAGAGQTNTTARSNAAGETRAPPPAGLGGVALPDLERMLGGMQGGMPDAASLNQMMQNPAISQMMQSLLSNPQYMNQILGLNPQLRNMLDSNSHLREMMQNPEFIRQLTSPETMQQLMTFQQGLLSQLGRQQTNQPGQNAGGAALDNNMGMEMLMNMFGGLGSGGLGGVPTRSNVPPEELYATQLAQLQDMGFFDTQENIRALVATAGNVHAAVERLLGNLGQ</sequence>
<dbReference type="FunFam" id="1.10.8.10:FF:000042">
    <property type="entry name" value="Ubiquitin domain-containing protein DSK2b"/>
    <property type="match status" value="1"/>
</dbReference>
<dbReference type="PROSITE" id="PS50030">
    <property type="entry name" value="UBA"/>
    <property type="match status" value="1"/>
</dbReference>
<dbReference type="CDD" id="cd14399">
    <property type="entry name" value="UBA_PLICs"/>
    <property type="match status" value="1"/>
</dbReference>
<dbReference type="SMART" id="SM00213">
    <property type="entry name" value="UBQ"/>
    <property type="match status" value="1"/>
</dbReference>
<reference evidence="5" key="2">
    <citation type="submission" date="2025-08" db="UniProtKB">
        <authorList>
            <consortium name="RefSeq"/>
        </authorList>
    </citation>
    <scope>IDENTIFICATION</scope>
    <source>
        <tissue evidence="5">Leaf</tissue>
    </source>
</reference>
<dbReference type="RefSeq" id="XP_016434283.1">
    <property type="nucleotide sequence ID" value="XM_016578797.1"/>
</dbReference>
<dbReference type="Pfam" id="PF00627">
    <property type="entry name" value="UBA"/>
    <property type="match status" value="1"/>
</dbReference>
<feature type="region of interest" description="Disordered" evidence="1">
    <location>
        <begin position="105"/>
        <end position="132"/>
    </location>
</feature>
<dbReference type="OrthoDB" id="267397at2759"/>
<dbReference type="Pfam" id="PF23195">
    <property type="entry name" value="UBQLN1"/>
    <property type="match status" value="2"/>
</dbReference>
<organism evidence="4 5">
    <name type="scientific">Nicotiana tabacum</name>
    <name type="common">Common tobacco</name>
    <dbReference type="NCBI Taxonomy" id="4097"/>
    <lineage>
        <taxon>Eukaryota</taxon>
        <taxon>Viridiplantae</taxon>
        <taxon>Streptophyta</taxon>
        <taxon>Embryophyta</taxon>
        <taxon>Tracheophyta</taxon>
        <taxon>Spermatophyta</taxon>
        <taxon>Magnoliopsida</taxon>
        <taxon>eudicotyledons</taxon>
        <taxon>Gunneridae</taxon>
        <taxon>Pentapetalae</taxon>
        <taxon>asterids</taxon>
        <taxon>lamiids</taxon>
        <taxon>Solanales</taxon>
        <taxon>Solanaceae</taxon>
        <taxon>Nicotianoideae</taxon>
        <taxon>Nicotianeae</taxon>
        <taxon>Nicotiana</taxon>
    </lineage>
</organism>
<dbReference type="Gene3D" id="1.10.8.10">
    <property type="entry name" value="DNA helicase RuvA subunit, C-terminal domain"/>
    <property type="match status" value="1"/>
</dbReference>
<dbReference type="Proteomes" id="UP000790787">
    <property type="component" value="Chromosome 3"/>
</dbReference>
<dbReference type="Gene3D" id="3.10.20.90">
    <property type="entry name" value="Phosphatidylinositol 3-kinase Catalytic Subunit, Chain A, domain 1"/>
    <property type="match status" value="1"/>
</dbReference>
<feature type="domain" description="Ubiquitin-like" evidence="3">
    <location>
        <begin position="26"/>
        <end position="95"/>
    </location>
</feature>
<dbReference type="SMART" id="SM00165">
    <property type="entry name" value="UBA"/>
    <property type="match status" value="1"/>
</dbReference>
<reference evidence="4" key="1">
    <citation type="journal article" date="2014" name="Nat. Commun.">
        <title>The tobacco genome sequence and its comparison with those of tomato and potato.</title>
        <authorList>
            <person name="Sierro N."/>
            <person name="Battey J.N."/>
            <person name="Ouadi S."/>
            <person name="Bakaher N."/>
            <person name="Bovet L."/>
            <person name="Willig A."/>
            <person name="Goepfert S."/>
            <person name="Peitsch M.C."/>
            <person name="Ivanov N.V."/>
        </authorList>
    </citation>
    <scope>NUCLEOTIDE SEQUENCE [LARGE SCALE GENOMIC DNA]</scope>
</reference>
<dbReference type="GO" id="GO:0031593">
    <property type="term" value="F:polyubiquitin modification-dependent protein binding"/>
    <property type="evidence" value="ECO:0000318"/>
    <property type="project" value="GO_Central"/>
</dbReference>
<dbReference type="OMA" id="PGMDMFG"/>